<evidence type="ECO:0000256" key="1">
    <source>
        <dbReference type="ARBA" id="ARBA00004123"/>
    </source>
</evidence>
<dbReference type="InterPro" id="IPR003195">
    <property type="entry name" value="TFIID_TAF13"/>
</dbReference>
<proteinExistence type="predicted"/>
<accession>A0A8B9N780</accession>
<dbReference type="AlphaFoldDB" id="A0A8B9N780"/>
<evidence type="ECO:0000256" key="2">
    <source>
        <dbReference type="ARBA" id="ARBA00023015"/>
    </source>
</evidence>
<dbReference type="Ensembl" id="ENSANIT00000018880.1">
    <property type="protein sequence ID" value="ENSANIP00000018263.1"/>
    <property type="gene ID" value="ENSANIG00000012417.1"/>
</dbReference>
<dbReference type="GO" id="GO:0005669">
    <property type="term" value="C:transcription factor TFIID complex"/>
    <property type="evidence" value="ECO:0007669"/>
    <property type="project" value="TreeGrafter"/>
</dbReference>
<dbReference type="PANTHER" id="PTHR11380:SF5">
    <property type="entry name" value="TRANSCRIPTION INITIATION FACTOR TFIID SUBUNIT 13"/>
    <property type="match status" value="1"/>
</dbReference>
<keyword evidence="4" id="KW-0539">Nucleus</keyword>
<feature type="compositionally biased region" description="Basic residues" evidence="5">
    <location>
        <begin position="200"/>
        <end position="212"/>
    </location>
</feature>
<keyword evidence="2" id="KW-0805">Transcription regulation</keyword>
<dbReference type="PANTHER" id="PTHR11380">
    <property type="entry name" value="TRANSCRIPTION INITIATION FACTOR TFIID/SUPT3-RELATED"/>
    <property type="match status" value="1"/>
</dbReference>
<protein>
    <submittedName>
        <fullName evidence="6">Uncharacterized protein</fullName>
    </submittedName>
</protein>
<dbReference type="Pfam" id="PF02269">
    <property type="entry name" value="TFIID-18kDa"/>
    <property type="match status" value="1"/>
</dbReference>
<evidence type="ECO:0000256" key="4">
    <source>
        <dbReference type="ARBA" id="ARBA00023242"/>
    </source>
</evidence>
<feature type="compositionally biased region" description="Low complexity" evidence="5">
    <location>
        <begin position="38"/>
        <end position="50"/>
    </location>
</feature>
<evidence type="ECO:0000313" key="6">
    <source>
        <dbReference type="Ensembl" id="ENSANIP00000018263.1"/>
    </source>
</evidence>
<reference evidence="6" key="1">
    <citation type="submission" date="2025-08" db="UniProtKB">
        <authorList>
            <consortium name="Ensembl"/>
        </authorList>
    </citation>
    <scope>IDENTIFICATION</scope>
</reference>
<feature type="compositionally biased region" description="Basic residues" evidence="5">
    <location>
        <begin position="93"/>
        <end position="114"/>
    </location>
</feature>
<dbReference type="Proteomes" id="UP000694541">
    <property type="component" value="Unplaced"/>
</dbReference>
<evidence type="ECO:0000313" key="7">
    <source>
        <dbReference type="Proteomes" id="UP000694541"/>
    </source>
</evidence>
<feature type="region of interest" description="Disordered" evidence="5">
    <location>
        <begin position="38"/>
        <end position="169"/>
    </location>
</feature>
<keyword evidence="3" id="KW-0804">Transcription</keyword>
<feature type="region of interest" description="Disordered" evidence="5">
    <location>
        <begin position="200"/>
        <end position="238"/>
    </location>
</feature>
<organism evidence="6 7">
    <name type="scientific">Accipiter nisus</name>
    <name type="common">Eurasian sparrowhawk</name>
    <dbReference type="NCBI Taxonomy" id="211598"/>
    <lineage>
        <taxon>Eukaryota</taxon>
        <taxon>Metazoa</taxon>
        <taxon>Chordata</taxon>
        <taxon>Craniata</taxon>
        <taxon>Vertebrata</taxon>
        <taxon>Euteleostomi</taxon>
        <taxon>Archelosauria</taxon>
        <taxon>Archosauria</taxon>
        <taxon>Dinosauria</taxon>
        <taxon>Saurischia</taxon>
        <taxon>Theropoda</taxon>
        <taxon>Coelurosauria</taxon>
        <taxon>Aves</taxon>
        <taxon>Neognathae</taxon>
        <taxon>Neoaves</taxon>
        <taxon>Telluraves</taxon>
        <taxon>Accipitrimorphae</taxon>
        <taxon>Accipitriformes</taxon>
        <taxon>Accipitridae</taxon>
        <taxon>Accipitrinae</taxon>
        <taxon>Accipiter</taxon>
    </lineage>
</organism>
<reference evidence="6" key="2">
    <citation type="submission" date="2025-09" db="UniProtKB">
        <authorList>
            <consortium name="Ensembl"/>
        </authorList>
    </citation>
    <scope>IDENTIFICATION</scope>
</reference>
<sequence length="286" mass="30982">TNIHLLYSLTDCGVCFRTSKAAEKDAGLASNACSRRCAPAAAPTRNASRPSPRPSPQYLLAGRAAVSSEKPARSGTPGLAPRRWVSRGERSGKAGRQRLSRPPRRRSVRKRRAGQRAQRGGEGRGSGAGTENPPGSAAAGGEERDEAGPPQTLRRTTTWRPPALRGGGAEEAEVLPPLPEALPPLPEALVGVGRPWLTRRRTRRLKKTRKKPAGAWTAGKARGRGCSPKSTHKAMSIGRQGRVQVEDIVFLIRKDPRKFARVKDLLTMNEELKRARKAFDEANYGS</sequence>
<evidence type="ECO:0000256" key="5">
    <source>
        <dbReference type="SAM" id="MobiDB-lite"/>
    </source>
</evidence>
<dbReference type="GO" id="GO:0006366">
    <property type="term" value="P:transcription by RNA polymerase II"/>
    <property type="evidence" value="ECO:0007669"/>
    <property type="project" value="InterPro"/>
</dbReference>
<name>A0A8B9N780_9AVES</name>
<evidence type="ECO:0000256" key="3">
    <source>
        <dbReference type="ARBA" id="ARBA00023163"/>
    </source>
</evidence>
<keyword evidence="7" id="KW-1185">Reference proteome</keyword>
<comment type="subcellular location">
    <subcellularLocation>
        <location evidence="1">Nucleus</location>
    </subcellularLocation>
</comment>